<evidence type="ECO:0000256" key="5">
    <source>
        <dbReference type="ARBA" id="ARBA00047720"/>
    </source>
</evidence>
<dbReference type="SUPFAM" id="SSF51338">
    <property type="entry name" value="Composite domain of metallo-dependent hydrolases"/>
    <property type="match status" value="1"/>
</dbReference>
<dbReference type="GO" id="GO:0000034">
    <property type="term" value="F:adenine deaminase activity"/>
    <property type="evidence" value="ECO:0007669"/>
    <property type="project" value="UniProtKB-UniRule"/>
</dbReference>
<dbReference type="InterPro" id="IPR011059">
    <property type="entry name" value="Metal-dep_hydrolase_composite"/>
</dbReference>
<evidence type="ECO:0000256" key="3">
    <source>
        <dbReference type="ARBA" id="ARBA00022801"/>
    </source>
</evidence>
<sequence length="592" mass="65279">MEMTVERLKERVKAGRGLVPAHKVIKGGQLVNVMSAEIYPADIAIYNEMIAAVGDVSAYIGKDTEIIDAKGRFLVPGMIDGHIHSECSKLSITSYAKAVVPRGTTSMVSGLDEYISVSGLEGLREVLEEMKKSPLKVFWGAPFKTPYTIPESTVTYNFTKDTHKEVQKWDECYGVWETVREFVQEEDEDTLGAIATAYNNRLPVFGCAPMARGNDLNGYLCGGVRLDHESYDHEEVVEKMRKGMHMLIRESSVTHFLAENIKAVTEVNPYFARRVSFCTDDVTATDILSKGHLDNVVRLAMKAGVDAMTAIQMATINSAEAYRIDHLVGSICPGRIADILFVDSLENFNIEEVMTNGKMVAKNHKLIYELKAPERSPILKGKLKCKLTGKEDFEYKAPVESGKVKVLSMDVKGPFVRKRRDVVLEVKEGIVQPDTVQDVLMVSVLERFGKNGNKALAFASGWKLKKGAMASSAAPDDNNLVVMGANAEDMSIAANYLIEQGGGQVVVCDGEIKEFLPLPVGGIVTDLEPEEVAAREKRIDQAARDLGSDLPDPMMYMFFLPITAIPDYAITDAGPVDYVNLRCFDPILEVLK</sequence>
<comment type="cofactor">
    <cofactor evidence="6">
        <name>Mn(2+)</name>
        <dbReference type="ChEBI" id="CHEBI:29035"/>
    </cofactor>
</comment>
<dbReference type="InterPro" id="IPR006679">
    <property type="entry name" value="Adenine_deam"/>
</dbReference>
<evidence type="ECO:0000259" key="8">
    <source>
        <dbReference type="Pfam" id="PF13382"/>
    </source>
</evidence>
<dbReference type="InterPro" id="IPR032466">
    <property type="entry name" value="Metal_Hydrolase"/>
</dbReference>
<protein>
    <recommendedName>
        <fullName evidence="2 6">Adenine deaminase</fullName>
        <shortName evidence="6">Adenase</shortName>
        <shortName evidence="6">Adenine aminase</shortName>
        <ecNumber evidence="2 6">3.5.4.2</ecNumber>
    </recommendedName>
</protein>
<dbReference type="EMBL" id="JACHHH010000011">
    <property type="protein sequence ID" value="MBB6041979.1"/>
    <property type="molecule type" value="Genomic_DNA"/>
</dbReference>
<dbReference type="InterPro" id="IPR006680">
    <property type="entry name" value="Amidohydro-rel"/>
</dbReference>
<dbReference type="RefSeq" id="WP_183684516.1">
    <property type="nucleotide sequence ID" value="NZ_JACHHH010000011.1"/>
</dbReference>
<feature type="domain" description="Adenine deaminase C-terminal" evidence="8">
    <location>
        <begin position="416"/>
        <end position="579"/>
    </location>
</feature>
<evidence type="ECO:0000256" key="4">
    <source>
        <dbReference type="ARBA" id="ARBA00023211"/>
    </source>
</evidence>
<evidence type="ECO:0000256" key="1">
    <source>
        <dbReference type="ARBA" id="ARBA00006773"/>
    </source>
</evidence>
<dbReference type="SUPFAM" id="SSF51556">
    <property type="entry name" value="Metallo-dependent hydrolases"/>
    <property type="match status" value="1"/>
</dbReference>
<evidence type="ECO:0000259" key="7">
    <source>
        <dbReference type="Pfam" id="PF01979"/>
    </source>
</evidence>
<feature type="domain" description="Amidohydrolase-related" evidence="7">
    <location>
        <begin position="73"/>
        <end position="360"/>
    </location>
</feature>
<comment type="caution">
    <text evidence="9">The sequence shown here is derived from an EMBL/GenBank/DDBJ whole genome shotgun (WGS) entry which is preliminary data.</text>
</comment>
<reference evidence="9 10" key="1">
    <citation type="submission" date="2020-08" db="EMBL/GenBank/DDBJ databases">
        <title>Genomic Encyclopedia of Type Strains, Phase IV (KMG-IV): sequencing the most valuable type-strain genomes for metagenomic binning, comparative biology and taxonomic classification.</title>
        <authorList>
            <person name="Goeker M."/>
        </authorList>
    </citation>
    <scope>NUCLEOTIDE SEQUENCE [LARGE SCALE GENOMIC DNA]</scope>
    <source>
        <strain evidence="9 10">DSM 17245</strain>
    </source>
</reference>
<dbReference type="Gene3D" id="2.30.40.10">
    <property type="entry name" value="Urease, subunit C, domain 1"/>
    <property type="match status" value="1"/>
</dbReference>
<dbReference type="InterPro" id="IPR026912">
    <property type="entry name" value="Adenine_deam_C"/>
</dbReference>
<evidence type="ECO:0000313" key="10">
    <source>
        <dbReference type="Proteomes" id="UP000522163"/>
    </source>
</evidence>
<evidence type="ECO:0000256" key="2">
    <source>
        <dbReference type="ARBA" id="ARBA00012782"/>
    </source>
</evidence>
<organism evidence="9 10">
    <name type="scientific">Oribacterium sinus</name>
    <dbReference type="NCBI Taxonomy" id="237576"/>
    <lineage>
        <taxon>Bacteria</taxon>
        <taxon>Bacillati</taxon>
        <taxon>Bacillota</taxon>
        <taxon>Clostridia</taxon>
        <taxon>Lachnospirales</taxon>
        <taxon>Lachnospiraceae</taxon>
        <taxon>Oribacterium</taxon>
    </lineage>
</organism>
<dbReference type="PANTHER" id="PTHR11113:SF2">
    <property type="entry name" value="ADENINE DEAMINASE"/>
    <property type="match status" value="1"/>
</dbReference>
<dbReference type="GeneID" id="85015501"/>
<dbReference type="AlphaFoldDB" id="A0A7W9SGZ6"/>
<evidence type="ECO:0000313" key="9">
    <source>
        <dbReference type="EMBL" id="MBB6041979.1"/>
    </source>
</evidence>
<keyword evidence="4 6" id="KW-0464">Manganese</keyword>
<comment type="catalytic activity">
    <reaction evidence="5 6">
        <text>adenine + H2O + H(+) = hypoxanthine + NH4(+)</text>
        <dbReference type="Rhea" id="RHEA:23688"/>
        <dbReference type="ChEBI" id="CHEBI:15377"/>
        <dbReference type="ChEBI" id="CHEBI:15378"/>
        <dbReference type="ChEBI" id="CHEBI:16708"/>
        <dbReference type="ChEBI" id="CHEBI:17368"/>
        <dbReference type="ChEBI" id="CHEBI:28938"/>
        <dbReference type="EC" id="3.5.4.2"/>
    </reaction>
</comment>
<proteinExistence type="inferred from homology"/>
<dbReference type="Pfam" id="PF13382">
    <property type="entry name" value="Adenine_deam_C"/>
    <property type="match status" value="1"/>
</dbReference>
<dbReference type="Pfam" id="PF01979">
    <property type="entry name" value="Amidohydro_1"/>
    <property type="match status" value="1"/>
</dbReference>
<keyword evidence="3 6" id="KW-0378">Hydrolase</keyword>
<dbReference type="EC" id="3.5.4.2" evidence="2 6"/>
<dbReference type="PANTHER" id="PTHR11113">
    <property type="entry name" value="N-ACETYLGLUCOSAMINE-6-PHOSPHATE DEACETYLASE"/>
    <property type="match status" value="1"/>
</dbReference>
<accession>A0A7W9SGZ6</accession>
<name>A0A7W9SGZ6_9FIRM</name>
<dbReference type="HAMAP" id="MF_01518">
    <property type="entry name" value="Adenine_deamin"/>
    <property type="match status" value="1"/>
</dbReference>
<dbReference type="GO" id="GO:0006146">
    <property type="term" value="P:adenine catabolic process"/>
    <property type="evidence" value="ECO:0007669"/>
    <property type="project" value="InterPro"/>
</dbReference>
<gene>
    <name evidence="6" type="primary">ade</name>
    <name evidence="9" type="ORF">HNQ46_001974</name>
</gene>
<dbReference type="Gene3D" id="3.20.20.140">
    <property type="entry name" value="Metal-dependent hydrolases"/>
    <property type="match status" value="1"/>
</dbReference>
<dbReference type="Proteomes" id="UP000522163">
    <property type="component" value="Unassembled WGS sequence"/>
</dbReference>
<comment type="similarity">
    <text evidence="1 6">Belongs to the metallo-dependent hydrolases superfamily. Adenine deaminase family.</text>
</comment>
<evidence type="ECO:0000256" key="6">
    <source>
        <dbReference type="HAMAP-Rule" id="MF_01518"/>
    </source>
</evidence>